<keyword evidence="2" id="KW-1185">Reference proteome</keyword>
<dbReference type="Gene3D" id="3.20.20.410">
    <property type="entry name" value="Protein of unknown function UPF0759"/>
    <property type="match status" value="1"/>
</dbReference>
<dbReference type="InterPro" id="IPR002763">
    <property type="entry name" value="DUF72"/>
</dbReference>
<reference evidence="2" key="1">
    <citation type="journal article" date="2017" name="Acta Aliment.">
        <title>Plant polysaccharide degrading enzyme system of Thermpbifida cellulosilytica TB100 revealed by de novo genome project data.</title>
        <authorList>
            <person name="Toth A."/>
            <person name="Baka E."/>
            <person name="Luzics S."/>
            <person name="Bata-Vidacs I."/>
            <person name="Nagy I."/>
            <person name="Balint B."/>
            <person name="Herceg R."/>
            <person name="Olasz F."/>
            <person name="Wilk T."/>
            <person name="Nagy T."/>
            <person name="Kriszt B."/>
            <person name="Nagy I."/>
            <person name="Kukolya J."/>
        </authorList>
    </citation>
    <scope>NUCLEOTIDE SEQUENCE [LARGE SCALE GENOMIC DNA]</scope>
    <source>
        <strain evidence="2">TB100</strain>
    </source>
</reference>
<dbReference type="InterPro" id="IPR036520">
    <property type="entry name" value="UPF0759_sf"/>
</dbReference>
<dbReference type="OrthoDB" id="9780310at2"/>
<accession>A0A147KID5</accession>
<gene>
    <name evidence="1" type="ORF">AC529_08935</name>
</gene>
<dbReference type="Proteomes" id="UP000074382">
    <property type="component" value="Unassembled WGS sequence"/>
</dbReference>
<name>A0A147KID5_THECS</name>
<comment type="caution">
    <text evidence="1">The sequence shown here is derived from an EMBL/GenBank/DDBJ whole genome shotgun (WGS) entry which is preliminary data.</text>
</comment>
<dbReference type="PANTHER" id="PTHR30348:SF13">
    <property type="entry name" value="UPF0759 PROTEIN YUNF"/>
    <property type="match status" value="1"/>
</dbReference>
<dbReference type="PANTHER" id="PTHR30348">
    <property type="entry name" value="UNCHARACTERIZED PROTEIN YECE"/>
    <property type="match status" value="1"/>
</dbReference>
<organism evidence="1 2">
    <name type="scientific">Thermobifida cellulosilytica TB100</name>
    <dbReference type="NCBI Taxonomy" id="665004"/>
    <lineage>
        <taxon>Bacteria</taxon>
        <taxon>Bacillati</taxon>
        <taxon>Actinomycetota</taxon>
        <taxon>Actinomycetes</taxon>
        <taxon>Streptosporangiales</taxon>
        <taxon>Nocardiopsidaceae</taxon>
        <taxon>Thermobifida</taxon>
    </lineage>
</organism>
<proteinExistence type="predicted"/>
<evidence type="ECO:0000313" key="2">
    <source>
        <dbReference type="Proteomes" id="UP000074382"/>
    </source>
</evidence>
<dbReference type="EMBL" id="LGEM01000044">
    <property type="protein sequence ID" value="KUP97041.1"/>
    <property type="molecule type" value="Genomic_DNA"/>
</dbReference>
<dbReference type="PATRIC" id="fig|665004.4.peg.359"/>
<evidence type="ECO:0000313" key="1">
    <source>
        <dbReference type="EMBL" id="KUP97041.1"/>
    </source>
</evidence>
<sequence length="314" mass="35413">MGDIRTGTASWTDPSLIGSGWYPDDATTPQRRLGYYASRFPVVEVDSAYYALPRAPVAQLWAERTPDGFTFNVKAFSLLTHHPTRVSALPVELRGAAAGAVNRRGVLYLHAAAPDLVEQVWDRFRGALEPLRRAGRLGAVLFQFPQWFPYGEDTLRYLLECRDRCAPLRVCVEFRNRTWLDSGHRERTLAFLRGHGLPYVCVDMPQGHASSVPPVAEAVSDLAVVRFHGRSEHWAGGDKRRRFGYRYSDEELAEWVPRVGRLAERAASVHVLFNNCLRDYAVRNAERFTGLLRAAELPVLPPPRPTAESSWSQK</sequence>
<dbReference type="SUPFAM" id="SSF117396">
    <property type="entry name" value="TM1631-like"/>
    <property type="match status" value="1"/>
</dbReference>
<protein>
    <recommendedName>
        <fullName evidence="3">DUF72 domain-containing protein</fullName>
    </recommendedName>
</protein>
<dbReference type="AlphaFoldDB" id="A0A147KID5"/>
<dbReference type="Pfam" id="PF01904">
    <property type="entry name" value="DUF72"/>
    <property type="match status" value="1"/>
</dbReference>
<evidence type="ECO:0008006" key="3">
    <source>
        <dbReference type="Google" id="ProtNLM"/>
    </source>
</evidence>